<name>A0A6B0U7H0_IXORI</name>
<protein>
    <submittedName>
        <fullName evidence="2">Putative secreted protein</fullName>
    </submittedName>
</protein>
<keyword evidence="1" id="KW-0812">Transmembrane</keyword>
<evidence type="ECO:0000313" key="2">
    <source>
        <dbReference type="EMBL" id="MXU84146.1"/>
    </source>
</evidence>
<keyword evidence="1" id="KW-1133">Transmembrane helix</keyword>
<dbReference type="AlphaFoldDB" id="A0A6B0U7H0"/>
<feature type="transmembrane region" description="Helical" evidence="1">
    <location>
        <begin position="12"/>
        <end position="30"/>
    </location>
</feature>
<sequence length="79" mass="9069">MESFIAGVGFPKCWNIVVVILFLFAFEIYSDPSLYVLQTMHFLPHTVSRCHSTALIREINYEAQHTQTLNSLCFTISVQ</sequence>
<accession>A0A6B0U7H0</accession>
<proteinExistence type="predicted"/>
<reference evidence="2" key="1">
    <citation type="submission" date="2019-12" db="EMBL/GenBank/DDBJ databases">
        <title>An insight into the sialome of adult female Ixodes ricinus ticks feeding for 6 days.</title>
        <authorList>
            <person name="Perner J."/>
            <person name="Ribeiro J.M.C."/>
        </authorList>
    </citation>
    <scope>NUCLEOTIDE SEQUENCE</scope>
    <source>
        <strain evidence="2">Semi-engorged</strain>
        <tissue evidence="2">Salivary glands</tissue>
    </source>
</reference>
<organism evidence="2">
    <name type="scientific">Ixodes ricinus</name>
    <name type="common">Common tick</name>
    <name type="synonym">Acarus ricinus</name>
    <dbReference type="NCBI Taxonomy" id="34613"/>
    <lineage>
        <taxon>Eukaryota</taxon>
        <taxon>Metazoa</taxon>
        <taxon>Ecdysozoa</taxon>
        <taxon>Arthropoda</taxon>
        <taxon>Chelicerata</taxon>
        <taxon>Arachnida</taxon>
        <taxon>Acari</taxon>
        <taxon>Parasitiformes</taxon>
        <taxon>Ixodida</taxon>
        <taxon>Ixodoidea</taxon>
        <taxon>Ixodidae</taxon>
        <taxon>Ixodinae</taxon>
        <taxon>Ixodes</taxon>
    </lineage>
</organism>
<evidence type="ECO:0000256" key="1">
    <source>
        <dbReference type="SAM" id="Phobius"/>
    </source>
</evidence>
<dbReference type="EMBL" id="GIFC01002063">
    <property type="protein sequence ID" value="MXU84146.1"/>
    <property type="molecule type" value="Transcribed_RNA"/>
</dbReference>
<keyword evidence="1" id="KW-0472">Membrane</keyword>